<evidence type="ECO:0000256" key="3">
    <source>
        <dbReference type="ARBA" id="ARBA00022989"/>
    </source>
</evidence>
<dbReference type="InterPro" id="IPR047817">
    <property type="entry name" value="ABC2_TM_bact-type"/>
</dbReference>
<feature type="transmembrane region" description="Helical" evidence="5">
    <location>
        <begin position="138"/>
        <end position="165"/>
    </location>
</feature>
<evidence type="ECO:0000259" key="6">
    <source>
        <dbReference type="PROSITE" id="PS51012"/>
    </source>
</evidence>
<dbReference type="GO" id="GO:0043190">
    <property type="term" value="C:ATP-binding cassette (ABC) transporter complex"/>
    <property type="evidence" value="ECO:0007669"/>
    <property type="project" value="InterPro"/>
</dbReference>
<protein>
    <recommendedName>
        <fullName evidence="5">Transport permease protein</fullName>
    </recommendedName>
</protein>
<reference evidence="7 8" key="1">
    <citation type="submission" date="2016-10" db="EMBL/GenBank/DDBJ databases">
        <authorList>
            <person name="de Groot N.N."/>
        </authorList>
    </citation>
    <scope>NUCLEOTIDE SEQUENCE [LARGE SCALE GENOMIC DNA]</scope>
    <source>
        <strain evidence="7 8">DSM 18978</strain>
    </source>
</reference>
<dbReference type="PRINTS" id="PR00164">
    <property type="entry name" value="ABC2TRNSPORT"/>
</dbReference>
<feature type="transmembrane region" description="Helical" evidence="5">
    <location>
        <begin position="103"/>
        <end position="132"/>
    </location>
</feature>
<accession>A0A1G5E5I8</accession>
<keyword evidence="5" id="KW-1003">Cell membrane</keyword>
<evidence type="ECO:0000256" key="4">
    <source>
        <dbReference type="ARBA" id="ARBA00023136"/>
    </source>
</evidence>
<keyword evidence="3 5" id="KW-1133">Transmembrane helix</keyword>
<dbReference type="Pfam" id="PF01061">
    <property type="entry name" value="ABC2_membrane"/>
    <property type="match status" value="1"/>
</dbReference>
<name>A0A1G5E5I8_9FIRM</name>
<dbReference type="AlphaFoldDB" id="A0A1G5E5I8"/>
<feature type="transmembrane region" description="Helical" evidence="5">
    <location>
        <begin position="61"/>
        <end position="83"/>
    </location>
</feature>
<feature type="transmembrane region" description="Helical" evidence="5">
    <location>
        <begin position="20"/>
        <end position="41"/>
    </location>
</feature>
<comment type="subcellular location">
    <subcellularLocation>
        <location evidence="5">Cell membrane</location>
        <topology evidence="5">Multi-pass membrane protein</topology>
    </subcellularLocation>
    <subcellularLocation>
        <location evidence="1">Membrane</location>
        <topology evidence="1">Multi-pass membrane protein</topology>
    </subcellularLocation>
</comment>
<dbReference type="InterPro" id="IPR000412">
    <property type="entry name" value="ABC_2_transport"/>
</dbReference>
<dbReference type="PANTHER" id="PTHR43229">
    <property type="entry name" value="NODULATION PROTEIN J"/>
    <property type="match status" value="1"/>
</dbReference>
<evidence type="ECO:0000256" key="2">
    <source>
        <dbReference type="ARBA" id="ARBA00022692"/>
    </source>
</evidence>
<gene>
    <name evidence="7" type="ORF">SAMN03080606_01055</name>
</gene>
<evidence type="ECO:0000256" key="1">
    <source>
        <dbReference type="ARBA" id="ARBA00004141"/>
    </source>
</evidence>
<feature type="transmembrane region" description="Helical" evidence="5">
    <location>
        <begin position="224"/>
        <end position="248"/>
    </location>
</feature>
<proteinExistence type="inferred from homology"/>
<keyword evidence="4 5" id="KW-0472">Membrane</keyword>
<dbReference type="RefSeq" id="WP_176758870.1">
    <property type="nucleotide sequence ID" value="NZ_FMUS01000005.1"/>
</dbReference>
<dbReference type="InterPro" id="IPR051784">
    <property type="entry name" value="Nod_factor_ABC_transporter"/>
</dbReference>
<sequence length="258" mass="29241">MKKVLNDTWYMALRRIRPTFRQPMTIVMSMVQPIIWLLLFGNLFKGIVEVPGFSTDSYVEYILPGMIVMNTLFIGIYTGMGTLNDINSGVMERFLIVPINKIIIILSELVQLIILLLAQFIIIILLAIIMGAKFSLNFYSIIIFLTIPILLGLAVSALSISLALITRKHEAMITALQFFTLPLMFLSSAFMPRELMPAWIRTISIINPIDWAILGAREVLSSQIYWMDVITNGTLVLLFGVICILISLRSFKTFQRSI</sequence>
<comment type="similarity">
    <text evidence="5">Belongs to the ABC-2 integral membrane protein family.</text>
</comment>
<dbReference type="PANTHER" id="PTHR43229:SF2">
    <property type="entry name" value="NODULATION PROTEIN J"/>
    <property type="match status" value="1"/>
</dbReference>
<dbReference type="GO" id="GO:0140359">
    <property type="term" value="F:ABC-type transporter activity"/>
    <property type="evidence" value="ECO:0007669"/>
    <property type="project" value="InterPro"/>
</dbReference>
<dbReference type="InterPro" id="IPR013525">
    <property type="entry name" value="ABC2_TM"/>
</dbReference>
<organism evidence="7 8">
    <name type="scientific">Alkaliphilus peptidifermentans DSM 18978</name>
    <dbReference type="NCBI Taxonomy" id="1120976"/>
    <lineage>
        <taxon>Bacteria</taxon>
        <taxon>Bacillati</taxon>
        <taxon>Bacillota</taxon>
        <taxon>Clostridia</taxon>
        <taxon>Peptostreptococcales</taxon>
        <taxon>Natronincolaceae</taxon>
        <taxon>Alkaliphilus</taxon>
    </lineage>
</organism>
<dbReference type="PIRSF" id="PIRSF006648">
    <property type="entry name" value="DrrB"/>
    <property type="match status" value="1"/>
</dbReference>
<dbReference type="Proteomes" id="UP000198636">
    <property type="component" value="Unassembled WGS sequence"/>
</dbReference>
<dbReference type="PROSITE" id="PS51012">
    <property type="entry name" value="ABC_TM2"/>
    <property type="match status" value="1"/>
</dbReference>
<keyword evidence="2 5" id="KW-0812">Transmembrane</keyword>
<evidence type="ECO:0000256" key="5">
    <source>
        <dbReference type="RuleBase" id="RU361157"/>
    </source>
</evidence>
<evidence type="ECO:0000313" key="7">
    <source>
        <dbReference type="EMBL" id="SCY22219.1"/>
    </source>
</evidence>
<dbReference type="STRING" id="1120976.SAMN03080606_01055"/>
<dbReference type="EMBL" id="FMUS01000005">
    <property type="protein sequence ID" value="SCY22219.1"/>
    <property type="molecule type" value="Genomic_DNA"/>
</dbReference>
<evidence type="ECO:0000313" key="8">
    <source>
        <dbReference type="Proteomes" id="UP000198636"/>
    </source>
</evidence>
<feature type="domain" description="ABC transmembrane type-2" evidence="6">
    <location>
        <begin position="24"/>
        <end position="254"/>
    </location>
</feature>
<feature type="transmembrane region" description="Helical" evidence="5">
    <location>
        <begin position="172"/>
        <end position="191"/>
    </location>
</feature>
<keyword evidence="5" id="KW-0813">Transport</keyword>
<keyword evidence="8" id="KW-1185">Reference proteome</keyword>